<evidence type="ECO:0000313" key="2">
    <source>
        <dbReference type="EMBL" id="SPH17032.1"/>
    </source>
</evidence>
<protein>
    <submittedName>
        <fullName evidence="2">Uncharacterized protein</fullName>
    </submittedName>
</protein>
<dbReference type="Proteomes" id="UP000244924">
    <property type="component" value="Unassembled WGS sequence"/>
</dbReference>
<dbReference type="EMBL" id="OMOQ01000001">
    <property type="protein sequence ID" value="SPH17032.1"/>
    <property type="molecule type" value="Genomic_DNA"/>
</dbReference>
<accession>A0A2R8B392</accession>
<feature type="region of interest" description="Disordered" evidence="1">
    <location>
        <begin position="310"/>
        <end position="366"/>
    </location>
</feature>
<organism evidence="2 3">
    <name type="scientific">Albidovulum aquaemixtae</name>
    <dbReference type="NCBI Taxonomy" id="1542388"/>
    <lineage>
        <taxon>Bacteria</taxon>
        <taxon>Pseudomonadati</taxon>
        <taxon>Pseudomonadota</taxon>
        <taxon>Alphaproteobacteria</taxon>
        <taxon>Rhodobacterales</taxon>
        <taxon>Paracoccaceae</taxon>
        <taxon>Albidovulum</taxon>
    </lineage>
</organism>
<sequence length="366" mass="40617">MDIPGYLFIQQAMRASRQRGSPIVVEQFEVGELIAGDNRRESIYKITNTKTKETARVANSPDLLTEGVALAMFNDLGIEPHPMVLEPARSIRVDEFLAHARANGVNSEYEPGRTRYRLTKGRFLAKRTAYVAAPGSAQDAEFDARASFILRSACDDLDIPYPEVLDPADRKSYTDLDALIVALGNPNRKIVEDVDSLTGDIRWADTLEDSDSEGGANEPVVVRAANWVGRAVKPSEAVRVLNDFRAQQDLDVAPNPRRRIVFGMQRQPRPVVDGIAAALRRMPERDGASDMDEADTVQIESIWDTIAEFDTERGDGESQSAEEFRKAYDAEHPDGEDDNRDSRDHDNNEPTSDKSHEHTTGDGPGH</sequence>
<proteinExistence type="predicted"/>
<gene>
    <name evidence="2" type="ORF">DEA8626_00546</name>
</gene>
<dbReference type="AlphaFoldDB" id="A0A2R8B392"/>
<name>A0A2R8B392_9RHOB</name>
<evidence type="ECO:0000313" key="3">
    <source>
        <dbReference type="Proteomes" id="UP000244924"/>
    </source>
</evidence>
<keyword evidence="3" id="KW-1185">Reference proteome</keyword>
<feature type="compositionally biased region" description="Basic and acidic residues" evidence="1">
    <location>
        <begin position="310"/>
        <end position="333"/>
    </location>
</feature>
<reference evidence="2 3" key="1">
    <citation type="submission" date="2018-03" db="EMBL/GenBank/DDBJ databases">
        <authorList>
            <person name="Keele B.F."/>
        </authorList>
    </citation>
    <scope>NUCLEOTIDE SEQUENCE [LARGE SCALE GENOMIC DNA]</scope>
    <source>
        <strain evidence="2 3">CECT 8626</strain>
    </source>
</reference>
<feature type="compositionally biased region" description="Basic and acidic residues" evidence="1">
    <location>
        <begin position="340"/>
        <end position="366"/>
    </location>
</feature>
<evidence type="ECO:0000256" key="1">
    <source>
        <dbReference type="SAM" id="MobiDB-lite"/>
    </source>
</evidence>